<feature type="region of interest" description="Disordered" evidence="1">
    <location>
        <begin position="250"/>
        <end position="269"/>
    </location>
</feature>
<keyword evidence="3" id="KW-1185">Reference proteome</keyword>
<comment type="caution">
    <text evidence="2">The sequence shown here is derived from an EMBL/GenBank/DDBJ whole genome shotgun (WGS) entry which is preliminary data.</text>
</comment>
<evidence type="ECO:0000313" key="3">
    <source>
        <dbReference type="Proteomes" id="UP000664859"/>
    </source>
</evidence>
<dbReference type="Proteomes" id="UP000664859">
    <property type="component" value="Unassembled WGS sequence"/>
</dbReference>
<dbReference type="AlphaFoldDB" id="A0A835YJ50"/>
<dbReference type="EMBL" id="JAFCMP010000550">
    <property type="protein sequence ID" value="KAG5175393.1"/>
    <property type="molecule type" value="Genomic_DNA"/>
</dbReference>
<gene>
    <name evidence="2" type="ORF">JKP88DRAFT_250184</name>
</gene>
<sequence length="269" mass="28212">MTAPGPERATRADRRLKQASSSSAVMCQSVKLPWPRPASDGARAPVTPTDRLAATAVAVYHGISALSQRLQAQCLTDRPVGVTAAAAAAAAGTACPASASVTVMIAAPPRVPTNRCYFKLVVTVADASESSWHPAAPWQVVTACGPDDRVEAPKCWQPLQYAIGEHCAALQRRAPWQMQIMLTARRGGPAERLEASTQRLRHPASRACPSDSWAGAAWQMWCAAACYYSWRSRAGVCHQCALTAASACRPAASPPPPPPPAAAAADSPA</sequence>
<feature type="compositionally biased region" description="Pro residues" evidence="1">
    <location>
        <begin position="252"/>
        <end position="261"/>
    </location>
</feature>
<reference evidence="2" key="1">
    <citation type="submission" date="2021-02" db="EMBL/GenBank/DDBJ databases">
        <title>First Annotated Genome of the Yellow-green Alga Tribonema minus.</title>
        <authorList>
            <person name="Mahan K.M."/>
        </authorList>
    </citation>
    <scope>NUCLEOTIDE SEQUENCE</scope>
    <source>
        <strain evidence="2">UTEX B ZZ1240</strain>
    </source>
</reference>
<accession>A0A835YJ50</accession>
<evidence type="ECO:0000256" key="1">
    <source>
        <dbReference type="SAM" id="MobiDB-lite"/>
    </source>
</evidence>
<name>A0A835YJ50_9STRA</name>
<evidence type="ECO:0000313" key="2">
    <source>
        <dbReference type="EMBL" id="KAG5175393.1"/>
    </source>
</evidence>
<protein>
    <submittedName>
        <fullName evidence="2">Uncharacterized protein</fullName>
    </submittedName>
</protein>
<organism evidence="2 3">
    <name type="scientific">Tribonema minus</name>
    <dbReference type="NCBI Taxonomy" id="303371"/>
    <lineage>
        <taxon>Eukaryota</taxon>
        <taxon>Sar</taxon>
        <taxon>Stramenopiles</taxon>
        <taxon>Ochrophyta</taxon>
        <taxon>PX clade</taxon>
        <taxon>Xanthophyceae</taxon>
        <taxon>Tribonematales</taxon>
        <taxon>Tribonemataceae</taxon>
        <taxon>Tribonema</taxon>
    </lineage>
</organism>
<proteinExistence type="predicted"/>
<feature type="region of interest" description="Disordered" evidence="1">
    <location>
        <begin position="1"/>
        <end position="23"/>
    </location>
</feature>